<proteinExistence type="predicted"/>
<name>A0ACC3DLL4_9PEZI</name>
<feature type="non-terminal residue" evidence="1">
    <location>
        <position position="659"/>
    </location>
</feature>
<dbReference type="Proteomes" id="UP001186974">
    <property type="component" value="Unassembled WGS sequence"/>
</dbReference>
<evidence type="ECO:0000313" key="2">
    <source>
        <dbReference type="Proteomes" id="UP001186974"/>
    </source>
</evidence>
<organism evidence="1 2">
    <name type="scientific">Coniosporium uncinatum</name>
    <dbReference type="NCBI Taxonomy" id="93489"/>
    <lineage>
        <taxon>Eukaryota</taxon>
        <taxon>Fungi</taxon>
        <taxon>Dikarya</taxon>
        <taxon>Ascomycota</taxon>
        <taxon>Pezizomycotina</taxon>
        <taxon>Dothideomycetes</taxon>
        <taxon>Dothideomycetes incertae sedis</taxon>
        <taxon>Coniosporium</taxon>
    </lineage>
</organism>
<keyword evidence="2" id="KW-1185">Reference proteome</keyword>
<gene>
    <name evidence="1" type="ORF">LTS18_009921</name>
</gene>
<reference evidence="1" key="1">
    <citation type="submission" date="2024-09" db="EMBL/GenBank/DDBJ databases">
        <title>Black Yeasts Isolated from many extreme environments.</title>
        <authorList>
            <person name="Coleine C."/>
            <person name="Stajich J.E."/>
            <person name="Selbmann L."/>
        </authorList>
    </citation>
    <scope>NUCLEOTIDE SEQUENCE</scope>
    <source>
        <strain evidence="1">CCFEE 5737</strain>
    </source>
</reference>
<dbReference type="EMBL" id="JAWDJW010002728">
    <property type="protein sequence ID" value="KAK3077555.1"/>
    <property type="molecule type" value="Genomic_DNA"/>
</dbReference>
<evidence type="ECO:0000313" key="1">
    <source>
        <dbReference type="EMBL" id="KAK3077555.1"/>
    </source>
</evidence>
<comment type="caution">
    <text evidence="1">The sequence shown here is derived from an EMBL/GenBank/DDBJ whole genome shotgun (WGS) entry which is preliminary data.</text>
</comment>
<accession>A0ACC3DLL4</accession>
<protein>
    <submittedName>
        <fullName evidence="1">Uncharacterized protein</fullName>
    </submittedName>
</protein>
<sequence length="659" mass="73096">MSKAGTRASTTYKKKDGFLVVSKDKRTVVWTPATPPGAPPFLTIPVANIQNLQQTPTTSPKVSLRIVAGRPGAPDPDSHVFAFTAPNAARDEQATITAEIKNAIESHKAQEAASAVVLDRTSNDTPGADTAQSAAMAMAKAVSGRTKDDDGVFDDAQLLADMNLQQSLLSSNATLNARFKQSLAERPDTITLTQFTAQFWSTRLHLLRAHAVEKAQNPGQYNVLSEVKPQNKDGVTSLNLSKEQIHLIFTQHPLVKKIYDDLVPKKSEGDFWGEFFQSILYHRMKGDKVDAGKYAPHKEFDKYLDYDEDAELRRQQALAHVPHFIDLEGNEQNHSQQQGNRADFTMRPQTIDKVPILRVLNAMSEKMLAQVAPTDAEAHAPVGMDEETFNELQLRDLARDDPDNRVMLSVRDQRRFFAGDKDKSVSSEAALYAKQNPSKVLSYLHKDLRFDAAAAAAPGQKRKTLNLETAIGVQDDSDDSDDEEANRKKKMRVGSSAGRRSATAHVLSSIRQRKIQSDDYSSPSGTFAVVPPSEAGLGEAVISALSMTHSTTVEFLHYFWNVFLSGEAERAGELQQLVKTLAKSLERIEAVAEQAERERQDYIDKYKRKLEEGFQRTGRRRKWDAEGVKGGGRAVNEMMAPTLRAINAARESYERAFKA</sequence>